<proteinExistence type="predicted"/>
<reference evidence="1 2" key="1">
    <citation type="submission" date="2024-07" db="EMBL/GenBank/DDBJ databases">
        <title>Genomic Encyclopedia of Type Strains, Phase V (KMG-V): Genome sequencing to study the core and pangenomes of soil and plant-associated prokaryotes.</title>
        <authorList>
            <person name="Whitman W."/>
        </authorList>
    </citation>
    <scope>NUCLEOTIDE SEQUENCE [LARGE SCALE GENOMIC DNA]</scope>
    <source>
        <strain evidence="1 2">USDA 415</strain>
    </source>
</reference>
<comment type="caution">
    <text evidence="1">The sequence shown here is derived from an EMBL/GenBank/DDBJ whole genome shotgun (WGS) entry which is preliminary data.</text>
</comment>
<organism evidence="1 2">
    <name type="scientific">Bradyrhizobium elkanii</name>
    <dbReference type="NCBI Taxonomy" id="29448"/>
    <lineage>
        <taxon>Bacteria</taxon>
        <taxon>Pseudomonadati</taxon>
        <taxon>Pseudomonadota</taxon>
        <taxon>Alphaproteobacteria</taxon>
        <taxon>Hyphomicrobiales</taxon>
        <taxon>Nitrobacteraceae</taxon>
        <taxon>Bradyrhizobium</taxon>
    </lineage>
</organism>
<evidence type="ECO:0000313" key="2">
    <source>
        <dbReference type="Proteomes" id="UP001565471"/>
    </source>
</evidence>
<protein>
    <submittedName>
        <fullName evidence="1">Uncharacterized protein</fullName>
    </submittedName>
</protein>
<sequence>MTTQKKQAPCNSQTAKQVEDYYRNVKPGDPAVIRCTQHYALQYTLTEITDTNPKKGRVYVKDGDAWGGAAWYAKNGKSCYHPTGQSNLVVPTPEVLKWIEEHPPGKLGSIVLAHDVDYDITPPGQRDGRRLSLMPRARDVLLGRKQHDS</sequence>
<evidence type="ECO:0000313" key="1">
    <source>
        <dbReference type="EMBL" id="MEY9316888.1"/>
    </source>
</evidence>
<gene>
    <name evidence="1" type="ORF">ABIF29_003687</name>
</gene>
<accession>A0ABV4F0E8</accession>
<name>A0ABV4F0E8_BRAEL</name>
<keyword evidence="2" id="KW-1185">Reference proteome</keyword>
<dbReference type="RefSeq" id="WP_253623513.1">
    <property type="nucleotide sequence ID" value="NZ_CP126026.1"/>
</dbReference>
<dbReference type="Proteomes" id="UP001565471">
    <property type="component" value="Unassembled WGS sequence"/>
</dbReference>
<dbReference type="EMBL" id="JBGBZA010000002">
    <property type="protein sequence ID" value="MEY9316888.1"/>
    <property type="molecule type" value="Genomic_DNA"/>
</dbReference>